<name>A0A699IN16_TANCI</name>
<organism evidence="2">
    <name type="scientific">Tanacetum cinerariifolium</name>
    <name type="common">Dalmatian daisy</name>
    <name type="synonym">Chrysanthemum cinerariifolium</name>
    <dbReference type="NCBI Taxonomy" id="118510"/>
    <lineage>
        <taxon>Eukaryota</taxon>
        <taxon>Viridiplantae</taxon>
        <taxon>Streptophyta</taxon>
        <taxon>Embryophyta</taxon>
        <taxon>Tracheophyta</taxon>
        <taxon>Spermatophyta</taxon>
        <taxon>Magnoliopsida</taxon>
        <taxon>eudicotyledons</taxon>
        <taxon>Gunneridae</taxon>
        <taxon>Pentapetalae</taxon>
        <taxon>asterids</taxon>
        <taxon>campanulids</taxon>
        <taxon>Asterales</taxon>
        <taxon>Asteraceae</taxon>
        <taxon>Asteroideae</taxon>
        <taxon>Anthemideae</taxon>
        <taxon>Anthemidinae</taxon>
        <taxon>Tanacetum</taxon>
    </lineage>
</organism>
<gene>
    <name evidence="2" type="ORF">Tci_548894</name>
</gene>
<dbReference type="AlphaFoldDB" id="A0A699IN16"/>
<sequence>LVSELELLEEKLSQEDVNQKLLRSLSAEWNTHAVMWRNKTDLDSMMMDDLYNKLKVYKPEVKGMSSSSSRTQNMAFLSSLNDNTSSTNGAVNTAQAINIAHEVSTASTQVNAAYSTNIDNLNDMEEMDLRWKMAMLTMRARRFLKNTGRKLTVNGNETIGFDKSKSDQAEKGPNYTLMAFSSSSSDLEIVDNCKKGLGYENYNAVSPPYTGNFMPSTPDLSFTGLDEFVNKPVVENYEAMSSEEDHKVVRKYDDAPSIEEWVSDDKEEDVSQLKTKKKTIMYSIVKIEFIKSKQQEKTARKTVKQVKQHRKNTQSPRGNQRN</sequence>
<evidence type="ECO:0000256" key="1">
    <source>
        <dbReference type="SAM" id="MobiDB-lite"/>
    </source>
</evidence>
<feature type="compositionally biased region" description="Polar residues" evidence="1">
    <location>
        <begin position="313"/>
        <end position="322"/>
    </location>
</feature>
<reference evidence="2" key="1">
    <citation type="journal article" date="2019" name="Sci. Rep.">
        <title>Draft genome of Tanacetum cinerariifolium, the natural source of mosquito coil.</title>
        <authorList>
            <person name="Yamashiro T."/>
            <person name="Shiraishi A."/>
            <person name="Satake H."/>
            <person name="Nakayama K."/>
        </authorList>
    </citation>
    <scope>NUCLEOTIDE SEQUENCE</scope>
</reference>
<dbReference type="EMBL" id="BKCJ010321136">
    <property type="protein sequence ID" value="GEZ76921.1"/>
    <property type="molecule type" value="Genomic_DNA"/>
</dbReference>
<proteinExistence type="predicted"/>
<evidence type="ECO:0000313" key="2">
    <source>
        <dbReference type="EMBL" id="GEZ76921.1"/>
    </source>
</evidence>
<comment type="caution">
    <text evidence="2">The sequence shown here is derived from an EMBL/GenBank/DDBJ whole genome shotgun (WGS) entry which is preliminary data.</text>
</comment>
<feature type="non-terminal residue" evidence="2">
    <location>
        <position position="1"/>
    </location>
</feature>
<feature type="region of interest" description="Disordered" evidence="1">
    <location>
        <begin position="294"/>
        <end position="322"/>
    </location>
</feature>
<protein>
    <submittedName>
        <fullName evidence="2">Uncharacterized protein</fullName>
    </submittedName>
</protein>
<accession>A0A699IN16</accession>
<feature type="compositionally biased region" description="Basic residues" evidence="1">
    <location>
        <begin position="300"/>
        <end position="312"/>
    </location>
</feature>